<dbReference type="GO" id="GO:0000981">
    <property type="term" value="F:DNA-binding transcription factor activity, RNA polymerase II-specific"/>
    <property type="evidence" value="ECO:0007669"/>
    <property type="project" value="InterPro"/>
</dbReference>
<evidence type="ECO:0000256" key="4">
    <source>
        <dbReference type="ARBA" id="ARBA00023015"/>
    </source>
</evidence>
<keyword evidence="4" id="KW-0805">Transcription regulation</keyword>
<keyword evidence="6" id="KW-0804">Transcription</keyword>
<dbReference type="Pfam" id="PF00172">
    <property type="entry name" value="Zn_clus"/>
    <property type="match status" value="1"/>
</dbReference>
<feature type="domain" description="Zn(2)-C6 fungal-type" evidence="9">
    <location>
        <begin position="23"/>
        <end position="53"/>
    </location>
</feature>
<dbReference type="OrthoDB" id="2154091at2759"/>
<proteinExistence type="predicted"/>
<evidence type="ECO:0000313" key="10">
    <source>
        <dbReference type="EMBL" id="KEQ87506.1"/>
    </source>
</evidence>
<keyword evidence="2" id="KW-0479">Metal-binding</keyword>
<dbReference type="CDD" id="cd00067">
    <property type="entry name" value="GAL4"/>
    <property type="match status" value="1"/>
</dbReference>
<keyword evidence="5" id="KW-0238">DNA-binding</keyword>
<dbReference type="GO" id="GO:0003677">
    <property type="term" value="F:DNA binding"/>
    <property type="evidence" value="ECO:0007669"/>
    <property type="project" value="UniProtKB-KW"/>
</dbReference>
<keyword evidence="7" id="KW-0539">Nucleus</keyword>
<dbReference type="GO" id="GO:0006351">
    <property type="term" value="P:DNA-templated transcription"/>
    <property type="evidence" value="ECO:0007669"/>
    <property type="project" value="InterPro"/>
</dbReference>
<dbReference type="PROSITE" id="PS50048">
    <property type="entry name" value="ZN2_CY6_FUNGAL_2"/>
    <property type="match status" value="1"/>
</dbReference>
<organism evidence="10 11">
    <name type="scientific">Aureobasidium pullulans EXF-150</name>
    <dbReference type="NCBI Taxonomy" id="1043002"/>
    <lineage>
        <taxon>Eukaryota</taxon>
        <taxon>Fungi</taxon>
        <taxon>Dikarya</taxon>
        <taxon>Ascomycota</taxon>
        <taxon>Pezizomycotina</taxon>
        <taxon>Dothideomycetes</taxon>
        <taxon>Dothideomycetidae</taxon>
        <taxon>Dothideales</taxon>
        <taxon>Saccotheciaceae</taxon>
        <taxon>Aureobasidium</taxon>
    </lineage>
</organism>
<evidence type="ECO:0000256" key="6">
    <source>
        <dbReference type="ARBA" id="ARBA00023163"/>
    </source>
</evidence>
<dbReference type="GO" id="GO:0005634">
    <property type="term" value="C:nucleus"/>
    <property type="evidence" value="ECO:0007669"/>
    <property type="project" value="UniProtKB-SubCell"/>
</dbReference>
<dbReference type="HOGENOM" id="CLU_007003_7_0_1"/>
<dbReference type="SUPFAM" id="SSF57701">
    <property type="entry name" value="Zn2/Cys6 DNA-binding domain"/>
    <property type="match status" value="1"/>
</dbReference>
<comment type="subcellular location">
    <subcellularLocation>
        <location evidence="1">Nucleus</location>
    </subcellularLocation>
</comment>
<dbReference type="CDD" id="cd12148">
    <property type="entry name" value="fungal_TF_MHR"/>
    <property type="match status" value="1"/>
</dbReference>
<evidence type="ECO:0000256" key="5">
    <source>
        <dbReference type="ARBA" id="ARBA00023125"/>
    </source>
</evidence>
<dbReference type="InterPro" id="IPR051615">
    <property type="entry name" value="Transcr_Regulatory_Elem"/>
</dbReference>
<dbReference type="Pfam" id="PF04082">
    <property type="entry name" value="Fungal_trans"/>
    <property type="match status" value="1"/>
</dbReference>
<sequence length="668" mass="74419">MSSEGQSILKAKPSARRKNTTKACEECRRRRAKCDGRKPSCSRCTIRGIDCQFDAKEDGRKPASMSYVSLLRDRIRTLEEALRSQSIDTGAKLTEFPTEYDSTLPSDFEDPYRSACNVQVASRDGAAEIEQLRRQFEGTLNLDHDGETHFYGVTSGRLDFLTSSQGVADTVLDHKEGVTKLTIPSFFHDLLPMSVPDELQLHLIEIYFTWANPWCPVINEELFRGSMYSGGKYCAPLLLMCIFSMGSRFTDRPEVRSDPASPYTAGRSFLEEAERLLQVELKSPKITTIQALTIMSVLYCAFGYDSACWLHEGMASRLMLEMGLNIDTTPLVASGSMPAEEAMLRRQMYWSLYSVDKLSASYTGRACTMLSFQGAVQMPFVKSGTSLVASRQDDSMVFLNSQVKLCQIVEEILLNLYAPKPTVAEPQQRKAFLDACLLKLKDWAYDLPQELRSGSRSTAGTANKEPHVYTLHMVYHTAHLLLAKPFLAPINRYTTELSVVEMAEKAKSICLEAASATSSTARAYRQAFGSFRKSPVTATHCTLSAAVVLVQNQKNDLPINLLEASLEVLGELSTSWDIARRLRSHLLRLCRSKHIALGSLGHCSPDVGADANNMTFGPDKQFAVHSTMYHGPESIFAESLPADDGQDLGNWLDMIDDDFLQSTFEPKF</sequence>
<dbReference type="InterPro" id="IPR001138">
    <property type="entry name" value="Zn2Cys6_DnaBD"/>
</dbReference>
<evidence type="ECO:0000256" key="1">
    <source>
        <dbReference type="ARBA" id="ARBA00004123"/>
    </source>
</evidence>
<dbReference type="STRING" id="1043002.A0A074YKS2"/>
<dbReference type="PANTHER" id="PTHR31313:SF83">
    <property type="entry name" value="ZN(II)2CYS6 TRANSCRIPTION FACTOR (EUROFUNG)"/>
    <property type="match status" value="1"/>
</dbReference>
<dbReference type="AlphaFoldDB" id="A0A074YKS2"/>
<reference evidence="10 11" key="1">
    <citation type="journal article" date="2014" name="BMC Genomics">
        <title>Genome sequencing of four Aureobasidium pullulans varieties: biotechnological potential, stress tolerance, and description of new species.</title>
        <authorList>
            <person name="Gostin Ar C."/>
            <person name="Ohm R.A."/>
            <person name="Kogej T."/>
            <person name="Sonjak S."/>
            <person name="Turk M."/>
            <person name="Zajc J."/>
            <person name="Zalar P."/>
            <person name="Grube M."/>
            <person name="Sun H."/>
            <person name="Han J."/>
            <person name="Sharma A."/>
            <person name="Chiniquy J."/>
            <person name="Ngan C.Y."/>
            <person name="Lipzen A."/>
            <person name="Barry K."/>
            <person name="Grigoriev I.V."/>
            <person name="Gunde-Cimerman N."/>
        </authorList>
    </citation>
    <scope>NUCLEOTIDE SEQUENCE [LARGE SCALE GENOMIC DNA]</scope>
    <source>
        <strain evidence="10 11">EXF-150</strain>
    </source>
</reference>
<dbReference type="InterPro" id="IPR036864">
    <property type="entry name" value="Zn2-C6_fun-type_DNA-bd_sf"/>
</dbReference>
<evidence type="ECO:0000259" key="9">
    <source>
        <dbReference type="PROSITE" id="PS50048"/>
    </source>
</evidence>
<dbReference type="GO" id="GO:0008270">
    <property type="term" value="F:zinc ion binding"/>
    <property type="evidence" value="ECO:0007669"/>
    <property type="project" value="InterPro"/>
</dbReference>
<gene>
    <name evidence="10" type="ORF">M438DRAFT_267689</name>
</gene>
<evidence type="ECO:0000256" key="3">
    <source>
        <dbReference type="ARBA" id="ARBA00022833"/>
    </source>
</evidence>
<name>A0A074YKS2_AURPU</name>
<keyword evidence="11" id="KW-1185">Reference proteome</keyword>
<evidence type="ECO:0000256" key="8">
    <source>
        <dbReference type="SAM" id="MobiDB-lite"/>
    </source>
</evidence>
<feature type="region of interest" description="Disordered" evidence="8">
    <location>
        <begin position="1"/>
        <end position="21"/>
    </location>
</feature>
<dbReference type="EMBL" id="KL584976">
    <property type="protein sequence ID" value="KEQ87506.1"/>
    <property type="molecule type" value="Genomic_DNA"/>
</dbReference>
<evidence type="ECO:0000256" key="2">
    <source>
        <dbReference type="ARBA" id="ARBA00022723"/>
    </source>
</evidence>
<evidence type="ECO:0000256" key="7">
    <source>
        <dbReference type="ARBA" id="ARBA00023242"/>
    </source>
</evidence>
<dbReference type="PROSITE" id="PS00463">
    <property type="entry name" value="ZN2_CY6_FUNGAL_1"/>
    <property type="match status" value="1"/>
</dbReference>
<accession>A0A074YKS2</accession>
<protein>
    <recommendedName>
        <fullName evidence="9">Zn(2)-C6 fungal-type domain-containing protein</fullName>
    </recommendedName>
</protein>
<evidence type="ECO:0000313" key="11">
    <source>
        <dbReference type="Proteomes" id="UP000030706"/>
    </source>
</evidence>
<dbReference type="Proteomes" id="UP000030706">
    <property type="component" value="Unassembled WGS sequence"/>
</dbReference>
<dbReference type="RefSeq" id="XP_029763693.1">
    <property type="nucleotide sequence ID" value="XM_029900206.1"/>
</dbReference>
<keyword evidence="3" id="KW-0862">Zinc</keyword>
<dbReference type="SMART" id="SM00066">
    <property type="entry name" value="GAL4"/>
    <property type="match status" value="1"/>
</dbReference>
<dbReference type="Gene3D" id="4.10.240.10">
    <property type="entry name" value="Zn(2)-C6 fungal-type DNA-binding domain"/>
    <property type="match status" value="1"/>
</dbReference>
<dbReference type="GeneID" id="40742512"/>
<dbReference type="InterPro" id="IPR007219">
    <property type="entry name" value="XnlR_reg_dom"/>
</dbReference>
<dbReference type="PANTHER" id="PTHR31313">
    <property type="entry name" value="TY1 ENHANCER ACTIVATOR"/>
    <property type="match status" value="1"/>
</dbReference>